<dbReference type="STRING" id="4565.A0A3B6MJI3"/>
<dbReference type="Gramene" id="TraesJUL5D03G03049640.1">
    <property type="protein sequence ID" value="TraesJUL5D03G03049640.1"/>
    <property type="gene ID" value="TraesJUL5D03G03049640"/>
</dbReference>
<dbReference type="Gramene" id="TraesCS5D03G0024200.2">
    <property type="protein sequence ID" value="TraesCS5D03G0024200.2.CDS"/>
    <property type="gene ID" value="TraesCS5D03G0024200"/>
</dbReference>
<name>A0A3B6MJI3_WHEAT</name>
<dbReference type="FunFam" id="1.10.510.10:FF:000870">
    <property type="entry name" value="OSJNBa0016N04.16-like protein"/>
    <property type="match status" value="1"/>
</dbReference>
<protein>
    <recommendedName>
        <fullName evidence="8">Protein kinase domain-containing protein</fullName>
    </recommendedName>
</protein>
<dbReference type="Gramene" id="TraesPARA_EIv1.0_1763210.3">
    <property type="protein sequence ID" value="TraesPARA_EIv1.0_1763210.3.CDS"/>
    <property type="gene ID" value="TraesPARA_EIv1.0_1763210"/>
</dbReference>
<dbReference type="InterPro" id="IPR017441">
    <property type="entry name" value="Protein_kinase_ATP_BS"/>
</dbReference>
<feature type="domain" description="Protein kinase" evidence="8">
    <location>
        <begin position="38"/>
        <end position="308"/>
    </location>
</feature>
<evidence type="ECO:0000256" key="2">
    <source>
        <dbReference type="ARBA" id="ARBA00022679"/>
    </source>
</evidence>
<dbReference type="PANTHER" id="PTHR45707">
    <property type="entry name" value="C2 CALCIUM/LIPID-BINDING PLANT PHOSPHORIBOSYLTRANSFERASE FAMILY PROTEIN"/>
    <property type="match status" value="1"/>
</dbReference>
<dbReference type="Gramene" id="TraesCLE_scaffold_093813_01G000300.1">
    <property type="protein sequence ID" value="TraesCLE_scaffold_093813_01G000300.1"/>
    <property type="gene ID" value="TraesCLE_scaffold_093813_01G000300"/>
</dbReference>
<dbReference type="GeneID" id="123119063"/>
<dbReference type="InterPro" id="IPR001245">
    <property type="entry name" value="Ser-Thr/Tyr_kinase_cat_dom"/>
</dbReference>
<sequence length="732" mass="82275">MDRHSSTTQSDLERMLWDEKVEPKALPLSLLEDITNGFSDEREIGRGGFAVVYKGMLENGAAIAVKRLSKTYMYEKEFLREVECLIKVKHKNVVRFIGYCVDSQGRADSYNGKFVMADVLQRLLCFEYLPHGALDQYITDASTGLDWRKRYKIINGVCEGLHYLHQNRIIHLDLKPQNILLDDNMLPKIADFGLARCFNEKQSRAFTTKIWGTVGYLAPEFSNREVTYRFDLYSLGVIIIEILTGKRGYEDVENILESWSYRLDKSERDIQLEQVRVCAEIGIECIESNPAKRPVSVQHIITRLDETRSMDSSIEAAVTRSSRPQVEADSGDLHCGGLKESSEMSSVSELVDEVMSVAVCATSSDQLRQISPPKGLEEMDNEDLSFSRPSSFLLYRSPTMPVGRTHQKRPDELVAVRLLKSRSSLLEHFTLDTLRAATEEFDDNCRIGSGRFGSVYRGTLPDGREVAIKRAKSWNRDIEMAFNSEMIALARASHENIVCLLGCCSESGECVLVYELMINGTLYDQLHKRSPMAAPVLWWRGRLTIALHAARGIEYMHVHTVPPIIHRDIKSANILLGNLWIAKVTNLGQSSVLNPLDDNGDNPQKQWGTAGYKDPEYYRLQHMMDKSDVYSFGVVLLELMSGCHVVQRYAESVMPKNIVDFAVPHIVADDVARVLDPRLPTPTSHEAEALAYVGYLAADCVGPIGHERPSMTEVVDALERAVAACSTPPVSP</sequence>
<dbReference type="PROSITE" id="PS00107">
    <property type="entry name" value="PROTEIN_KINASE_ATP"/>
    <property type="match status" value="2"/>
</dbReference>
<dbReference type="InterPro" id="IPR008271">
    <property type="entry name" value="Ser/Thr_kinase_AS"/>
</dbReference>
<dbReference type="AlphaFoldDB" id="A0A3B6MJI3"/>
<dbReference type="Gramene" id="TraesCS5D02G007100.1">
    <property type="protein sequence ID" value="TraesCS5D02G007100.1"/>
    <property type="gene ID" value="TraesCS5D02G007100"/>
</dbReference>
<feature type="binding site" evidence="6">
    <location>
        <position position="66"/>
    </location>
    <ligand>
        <name>ATP</name>
        <dbReference type="ChEBI" id="CHEBI:30616"/>
    </ligand>
</feature>
<dbReference type="SUPFAM" id="SSF56112">
    <property type="entry name" value="Protein kinase-like (PK-like)"/>
    <property type="match status" value="2"/>
</dbReference>
<dbReference type="Pfam" id="PF00069">
    <property type="entry name" value="Pkinase"/>
    <property type="match status" value="1"/>
</dbReference>
<keyword evidence="5 6" id="KW-0067">ATP-binding</keyword>
<dbReference type="Gramene" id="TraesROB_scaffold_092450_01G000100.1">
    <property type="protein sequence ID" value="TraesROB_scaffold_092450_01G000100.1"/>
    <property type="gene ID" value="TraesROB_scaffold_092450_01G000100"/>
</dbReference>
<feature type="domain" description="Protein kinase" evidence="8">
    <location>
        <begin position="441"/>
        <end position="722"/>
    </location>
</feature>
<dbReference type="Gramene" id="TraesSTA5D03G03018490.3">
    <property type="protein sequence ID" value="TraesSTA5D03G03018490.3"/>
    <property type="gene ID" value="TraesSTA5D03G03018490"/>
</dbReference>
<dbReference type="Gramene" id="TraesSTA5D03G03018490.1">
    <property type="protein sequence ID" value="TraesSTA5D03G03018490.1"/>
    <property type="gene ID" value="TraesSTA5D03G03018490"/>
</dbReference>
<keyword evidence="4" id="KW-0418">Kinase</keyword>
<dbReference type="Gramene" id="TraesLAC5D03G02981470.1">
    <property type="protein sequence ID" value="TraesLAC5D03G02981470.1"/>
    <property type="gene ID" value="TraesLAC5D03G02981470"/>
</dbReference>
<evidence type="ECO:0000256" key="6">
    <source>
        <dbReference type="PROSITE-ProRule" id="PRU10141"/>
    </source>
</evidence>
<dbReference type="KEGG" id="taes:123119063"/>
<reference evidence="9" key="2">
    <citation type="submission" date="2018-10" db="UniProtKB">
        <authorList>
            <consortium name="EnsemblPlants"/>
        </authorList>
    </citation>
    <scope>IDENTIFICATION</scope>
</reference>
<dbReference type="SMART" id="SM00220">
    <property type="entry name" value="S_TKc"/>
    <property type="match status" value="2"/>
</dbReference>
<evidence type="ECO:0000313" key="10">
    <source>
        <dbReference type="Proteomes" id="UP000019116"/>
    </source>
</evidence>
<dbReference type="FunFam" id="3.30.200.20:FF:000465">
    <property type="entry name" value="Cysteine-rich receptor-like protein kinase 6"/>
    <property type="match status" value="1"/>
</dbReference>
<evidence type="ECO:0000256" key="7">
    <source>
        <dbReference type="SAM" id="MobiDB-lite"/>
    </source>
</evidence>
<dbReference type="Gramene" id="TraesMAC5D03G03025950.1">
    <property type="protein sequence ID" value="TraesMAC5D03G03025950.1"/>
    <property type="gene ID" value="TraesMAC5D03G03025950"/>
</dbReference>
<dbReference type="RefSeq" id="XP_044394654.1">
    <property type="nucleotide sequence ID" value="XM_044538719.1"/>
</dbReference>
<dbReference type="Gene3D" id="1.10.510.10">
    <property type="entry name" value="Transferase(Phosphotransferase) domain 1"/>
    <property type="match status" value="2"/>
</dbReference>
<dbReference type="Gramene" id="TraesPARA_EIv1.0_1763210.1">
    <property type="protein sequence ID" value="TraesPARA_EIv1.0_1763210.1.CDS"/>
    <property type="gene ID" value="TraesPARA_EIv1.0_1763210"/>
</dbReference>
<dbReference type="Gramene" id="TraesNOR5D03G03059880.1">
    <property type="protein sequence ID" value="TraesNOR5D03G03059880.1"/>
    <property type="gene ID" value="TraesNOR5D03G03059880"/>
</dbReference>
<evidence type="ECO:0000256" key="4">
    <source>
        <dbReference type="ARBA" id="ARBA00022777"/>
    </source>
</evidence>
<dbReference type="GO" id="GO:0004674">
    <property type="term" value="F:protein serine/threonine kinase activity"/>
    <property type="evidence" value="ECO:0007669"/>
    <property type="project" value="UniProtKB-KW"/>
</dbReference>
<gene>
    <name evidence="9" type="primary">LOC123119063</name>
</gene>
<dbReference type="PROSITE" id="PS50011">
    <property type="entry name" value="PROTEIN_KINASE_DOM"/>
    <property type="match status" value="2"/>
</dbReference>
<keyword evidence="2" id="KW-0808">Transferase</keyword>
<evidence type="ECO:0000256" key="5">
    <source>
        <dbReference type="ARBA" id="ARBA00022840"/>
    </source>
</evidence>
<dbReference type="GO" id="GO:0005524">
    <property type="term" value="F:ATP binding"/>
    <property type="evidence" value="ECO:0007669"/>
    <property type="project" value="UniProtKB-UniRule"/>
</dbReference>
<dbReference type="PANTHER" id="PTHR45707:SF77">
    <property type="entry name" value="PROTEIN KINASE DOMAIN-CONTAINING PROTEIN"/>
    <property type="match status" value="1"/>
</dbReference>
<dbReference type="Gene3D" id="3.30.200.20">
    <property type="entry name" value="Phosphorylase Kinase, domain 1"/>
    <property type="match status" value="2"/>
</dbReference>
<feature type="binding site" evidence="6">
    <location>
        <position position="469"/>
    </location>
    <ligand>
        <name>ATP</name>
        <dbReference type="ChEBI" id="CHEBI:30616"/>
    </ligand>
</feature>
<evidence type="ECO:0000259" key="8">
    <source>
        <dbReference type="PROSITE" id="PS50011"/>
    </source>
</evidence>
<dbReference type="InterPro" id="IPR000719">
    <property type="entry name" value="Prot_kinase_dom"/>
</dbReference>
<dbReference type="InterPro" id="IPR011009">
    <property type="entry name" value="Kinase-like_dom_sf"/>
</dbReference>
<evidence type="ECO:0000256" key="1">
    <source>
        <dbReference type="ARBA" id="ARBA00022527"/>
    </source>
</evidence>
<dbReference type="OMA" id="ISRQNCA"/>
<evidence type="ECO:0000256" key="3">
    <source>
        <dbReference type="ARBA" id="ARBA00022741"/>
    </source>
</evidence>
<dbReference type="OrthoDB" id="679259at2759"/>
<dbReference type="Gramene" id="TraesJAG5D03G03023990.1">
    <property type="protein sequence ID" value="TraesJAG5D03G03023990.1"/>
    <property type="gene ID" value="TraesJAG5D03G03023990"/>
</dbReference>
<dbReference type="Gramene" id="TraesARI5D03G02977220.1">
    <property type="protein sequence ID" value="TraesARI5D03G02977220.1"/>
    <property type="gene ID" value="TraesARI5D03G02977220"/>
</dbReference>
<dbReference type="PROSITE" id="PS00108">
    <property type="entry name" value="PROTEIN_KINASE_ST"/>
    <property type="match status" value="2"/>
</dbReference>
<dbReference type="SMR" id="A0A3B6MJI3"/>
<dbReference type="Gramene" id="TraesCAD_scaffold_074707_01G000100.1">
    <property type="protein sequence ID" value="TraesCAD_scaffold_074707_01G000100.1"/>
    <property type="gene ID" value="TraesCAD_scaffold_074707_01G000100"/>
</dbReference>
<organism evidence="9">
    <name type="scientific">Triticum aestivum</name>
    <name type="common">Wheat</name>
    <dbReference type="NCBI Taxonomy" id="4565"/>
    <lineage>
        <taxon>Eukaryota</taxon>
        <taxon>Viridiplantae</taxon>
        <taxon>Streptophyta</taxon>
        <taxon>Embryophyta</taxon>
        <taxon>Tracheophyta</taxon>
        <taxon>Spermatophyta</taxon>
        <taxon>Magnoliopsida</taxon>
        <taxon>Liliopsida</taxon>
        <taxon>Poales</taxon>
        <taxon>Poaceae</taxon>
        <taxon>BOP clade</taxon>
        <taxon>Pooideae</taxon>
        <taxon>Triticodae</taxon>
        <taxon>Triticeae</taxon>
        <taxon>Triticinae</taxon>
        <taxon>Triticum</taxon>
    </lineage>
</organism>
<feature type="region of interest" description="Disordered" evidence="7">
    <location>
        <begin position="317"/>
        <end position="338"/>
    </location>
</feature>
<dbReference type="Gramene" id="TraesSYM5D03G02964520.1">
    <property type="protein sequence ID" value="TraesSYM5D03G02964520.1"/>
    <property type="gene ID" value="TraesSYM5D03G02964520"/>
</dbReference>
<accession>A0A3B6MJI3</accession>
<dbReference type="PaxDb" id="4565-Traes_5DS_9592FAB7B.2"/>
<dbReference type="Pfam" id="PF07714">
    <property type="entry name" value="PK_Tyr_Ser-Thr"/>
    <property type="match status" value="1"/>
</dbReference>
<keyword evidence="1" id="KW-0723">Serine/threonine-protein kinase</keyword>
<reference evidence="9" key="1">
    <citation type="submission" date="2018-08" db="EMBL/GenBank/DDBJ databases">
        <authorList>
            <person name="Rossello M."/>
        </authorList>
    </citation>
    <scope>NUCLEOTIDE SEQUENCE [LARGE SCALE GENOMIC DNA]</scope>
    <source>
        <strain evidence="9">cv. Chinese Spring</strain>
    </source>
</reference>
<keyword evidence="10" id="KW-1185">Reference proteome</keyword>
<proteinExistence type="predicted"/>
<evidence type="ECO:0000313" key="9">
    <source>
        <dbReference type="EnsemblPlants" id="TraesCS5D02G007100.1"/>
    </source>
</evidence>
<keyword evidence="3 6" id="KW-0547">Nucleotide-binding</keyword>
<dbReference type="Gramene" id="TraesJAG5D03G03023990.2">
    <property type="protein sequence ID" value="TraesJAG5D03G03023990.2"/>
    <property type="gene ID" value="TraesJAG5D03G03023990"/>
</dbReference>
<dbReference type="EnsemblPlants" id="TraesCS5D02G007100.1">
    <property type="protein sequence ID" value="TraesCS5D02G007100.1"/>
    <property type="gene ID" value="TraesCS5D02G007100"/>
</dbReference>
<dbReference type="RefSeq" id="XP_044394655.1">
    <property type="nucleotide sequence ID" value="XM_044538720.1"/>
</dbReference>
<dbReference type="Proteomes" id="UP000019116">
    <property type="component" value="Chromosome 5D"/>
</dbReference>